<dbReference type="Gene3D" id="1.25.40.10">
    <property type="entry name" value="Tetratricopeptide repeat domain"/>
    <property type="match status" value="1"/>
</dbReference>
<accession>A0A176RZE7</accession>
<dbReference type="SUPFAM" id="SSF48452">
    <property type="entry name" value="TPR-like"/>
    <property type="match status" value="1"/>
</dbReference>
<dbReference type="EMBL" id="LUTY01001911">
    <property type="protein sequence ID" value="OAD21048.1"/>
    <property type="molecule type" value="Genomic_DNA"/>
</dbReference>
<dbReference type="AlphaFoldDB" id="A0A176RZE7"/>
<keyword evidence="3" id="KW-1185">Reference proteome</keyword>
<evidence type="ECO:0000256" key="1">
    <source>
        <dbReference type="SAM" id="SignalP"/>
    </source>
</evidence>
<proteinExistence type="predicted"/>
<dbReference type="InterPro" id="IPR011990">
    <property type="entry name" value="TPR-like_helical_dom_sf"/>
</dbReference>
<sequence>MQLKTLFLSLSLALLGTPSFATSCLDDQVNQAIQSKDLDKLESLLATMADCPKDFLDQIAQTLAAQADSLTQQGELAQAKKWLQYTPTKIWATLVAKGNIAAHQKKWQRANKFYNKALDLIADSQATPQAPSQAKIQEIFQLASEAQILAGHLVASISRSGEARGVMRDNIRGFEPKKRLLPVQF</sequence>
<dbReference type="Proteomes" id="UP000076962">
    <property type="component" value="Unassembled WGS sequence"/>
</dbReference>
<comment type="caution">
    <text evidence="2">The sequence shown here is derived from an EMBL/GenBank/DDBJ whole genome shotgun (WGS) entry which is preliminary data.</text>
</comment>
<protein>
    <recommendedName>
        <fullName evidence="4">Secreted protein</fullName>
    </recommendedName>
</protein>
<evidence type="ECO:0000313" key="2">
    <source>
        <dbReference type="EMBL" id="OAD21048.1"/>
    </source>
</evidence>
<reference evidence="2 3" key="1">
    <citation type="submission" date="2016-05" db="EMBL/GenBank/DDBJ databases">
        <title>Single-cell genome of chain-forming Candidatus Thiomargarita nelsonii and comparison to other large sulfur-oxidizing bacteria.</title>
        <authorList>
            <person name="Winkel M."/>
            <person name="Salman V."/>
            <person name="Woyke T."/>
            <person name="Schulz-Vogt H."/>
            <person name="Richter M."/>
            <person name="Flood B."/>
            <person name="Bailey J."/>
            <person name="Amann R."/>
            <person name="Mussmann M."/>
        </authorList>
    </citation>
    <scope>NUCLEOTIDE SEQUENCE [LARGE SCALE GENOMIC DNA]</scope>
    <source>
        <strain evidence="2 3">THI036</strain>
    </source>
</reference>
<feature type="non-terminal residue" evidence="2">
    <location>
        <position position="185"/>
    </location>
</feature>
<name>A0A176RZE7_9GAMM</name>
<organism evidence="2 3">
    <name type="scientific">Candidatus Thiomargarita nelsonii</name>
    <dbReference type="NCBI Taxonomy" id="1003181"/>
    <lineage>
        <taxon>Bacteria</taxon>
        <taxon>Pseudomonadati</taxon>
        <taxon>Pseudomonadota</taxon>
        <taxon>Gammaproteobacteria</taxon>
        <taxon>Thiotrichales</taxon>
        <taxon>Thiotrichaceae</taxon>
        <taxon>Thiomargarita</taxon>
    </lineage>
</organism>
<feature type="signal peptide" evidence="1">
    <location>
        <begin position="1"/>
        <end position="21"/>
    </location>
</feature>
<dbReference type="PROSITE" id="PS51257">
    <property type="entry name" value="PROKAR_LIPOPROTEIN"/>
    <property type="match status" value="1"/>
</dbReference>
<evidence type="ECO:0000313" key="3">
    <source>
        <dbReference type="Proteomes" id="UP000076962"/>
    </source>
</evidence>
<evidence type="ECO:0008006" key="4">
    <source>
        <dbReference type="Google" id="ProtNLM"/>
    </source>
</evidence>
<keyword evidence="1" id="KW-0732">Signal</keyword>
<gene>
    <name evidence="2" type="ORF">THIOM_003201</name>
</gene>
<feature type="chain" id="PRO_5008048963" description="Secreted protein" evidence="1">
    <location>
        <begin position="22"/>
        <end position="185"/>
    </location>
</feature>